<evidence type="ECO:0000256" key="1">
    <source>
        <dbReference type="ARBA" id="ARBA00023002"/>
    </source>
</evidence>
<keyword evidence="1" id="KW-0560">Oxidoreductase</keyword>
<accession>A0A1M5L3K7</accession>
<keyword evidence="4" id="KW-1185">Reference proteome</keyword>
<evidence type="ECO:0000313" key="4">
    <source>
        <dbReference type="Proteomes" id="UP000184074"/>
    </source>
</evidence>
<feature type="domain" description="FAD dependent oxidoreductase" evidence="2">
    <location>
        <begin position="38"/>
        <end position="388"/>
    </location>
</feature>
<dbReference type="GO" id="GO:0005737">
    <property type="term" value="C:cytoplasm"/>
    <property type="evidence" value="ECO:0007669"/>
    <property type="project" value="TreeGrafter"/>
</dbReference>
<protein>
    <submittedName>
        <fullName evidence="3">Gamma-glutamylputrescine oxidase</fullName>
    </submittedName>
</protein>
<dbReference type="Proteomes" id="UP000184074">
    <property type="component" value="Unassembled WGS sequence"/>
</dbReference>
<dbReference type="STRING" id="1508389.SAMN05444003_0080"/>
<dbReference type="SUPFAM" id="SSF51905">
    <property type="entry name" value="FAD/NAD(P)-binding domain"/>
    <property type="match status" value="1"/>
</dbReference>
<dbReference type="PANTHER" id="PTHR13847">
    <property type="entry name" value="SARCOSINE DEHYDROGENASE-RELATED"/>
    <property type="match status" value="1"/>
</dbReference>
<dbReference type="AlphaFoldDB" id="A0A1M5L3K7"/>
<name>A0A1M5L3K7_9RHOB</name>
<organism evidence="3 4">
    <name type="scientific">Cognatiyoonia sediminum</name>
    <dbReference type="NCBI Taxonomy" id="1508389"/>
    <lineage>
        <taxon>Bacteria</taxon>
        <taxon>Pseudomonadati</taxon>
        <taxon>Pseudomonadota</taxon>
        <taxon>Alphaproteobacteria</taxon>
        <taxon>Rhodobacterales</taxon>
        <taxon>Paracoccaceae</taxon>
        <taxon>Cognatiyoonia</taxon>
    </lineage>
</organism>
<sequence length="434" mass="46871">MNPLFRNDRAGEFPDSWYAASADIPAKRTDLKGQHNADVCIIGAGFTGLTAALRLAETGFDVIILDAHRAGFGASGRNGGQVGTGYNWGQEDLAKKMGDGPARAVWDLAEMSKADIAELAGKYAPEARLTPGVAHGAYSQKKIREIHEDCEFQAKTYGYTLNEPLDQTAFNDLVKTKKYRGGALDMGAGHIHPLRYALGLAKAAEAAGVTIYEGSPVHNVTKGDPAKVQTDKGQVMAKHVIYAGNGYLPNIEDKIAAKVMPINSFICATEPLGDKAADVLARDIAVADDKFVVNYYRMSEDNRFLFGGRENYGIGFPKDISTKLIERMEDLFPQLKGVGIDYVWGGTLGITMTRLPCVQRLEPNIWSGAGFSGHGVALSGFTGRVIAEAIAGQEEKFDAMAKLPVPSFPGGSTFRMPLLTLAMTWYALRDRLGI</sequence>
<dbReference type="OrthoDB" id="9806601at2"/>
<dbReference type="PANTHER" id="PTHR13847:SF281">
    <property type="entry name" value="FAD DEPENDENT OXIDOREDUCTASE DOMAIN-CONTAINING PROTEIN"/>
    <property type="match status" value="1"/>
</dbReference>
<dbReference type="Gene3D" id="3.30.9.10">
    <property type="entry name" value="D-Amino Acid Oxidase, subunit A, domain 2"/>
    <property type="match status" value="1"/>
</dbReference>
<dbReference type="Pfam" id="PF01266">
    <property type="entry name" value="DAO"/>
    <property type="match status" value="1"/>
</dbReference>
<gene>
    <name evidence="3" type="ORF">SAMN05444003_0080</name>
</gene>
<dbReference type="EMBL" id="FQXB01000001">
    <property type="protein sequence ID" value="SHG59566.1"/>
    <property type="molecule type" value="Genomic_DNA"/>
</dbReference>
<dbReference type="InterPro" id="IPR006076">
    <property type="entry name" value="FAD-dep_OxRdtase"/>
</dbReference>
<evidence type="ECO:0000259" key="2">
    <source>
        <dbReference type="Pfam" id="PF01266"/>
    </source>
</evidence>
<proteinExistence type="predicted"/>
<dbReference type="RefSeq" id="WP_072898422.1">
    <property type="nucleotide sequence ID" value="NZ_FQXB01000001.1"/>
</dbReference>
<dbReference type="InterPro" id="IPR036188">
    <property type="entry name" value="FAD/NAD-bd_sf"/>
</dbReference>
<dbReference type="GO" id="GO:0016491">
    <property type="term" value="F:oxidoreductase activity"/>
    <property type="evidence" value="ECO:0007669"/>
    <property type="project" value="UniProtKB-KW"/>
</dbReference>
<reference evidence="3 4" key="1">
    <citation type="submission" date="2016-11" db="EMBL/GenBank/DDBJ databases">
        <authorList>
            <person name="Jaros S."/>
            <person name="Januszkiewicz K."/>
            <person name="Wedrychowicz H."/>
        </authorList>
    </citation>
    <scope>NUCLEOTIDE SEQUENCE [LARGE SCALE GENOMIC DNA]</scope>
    <source>
        <strain evidence="3 4">DSM 28715</strain>
    </source>
</reference>
<dbReference type="Gene3D" id="3.50.50.60">
    <property type="entry name" value="FAD/NAD(P)-binding domain"/>
    <property type="match status" value="1"/>
</dbReference>
<evidence type="ECO:0000313" key="3">
    <source>
        <dbReference type="EMBL" id="SHG59566.1"/>
    </source>
</evidence>